<protein>
    <submittedName>
        <fullName evidence="11">ABC transporter permease subunit</fullName>
    </submittedName>
</protein>
<keyword evidence="7 9" id="KW-1133">Transmembrane helix</keyword>
<dbReference type="Pfam" id="PF00528">
    <property type="entry name" value="BPD_transp_1"/>
    <property type="match status" value="1"/>
</dbReference>
<dbReference type="InterPro" id="IPR000515">
    <property type="entry name" value="MetI-like"/>
</dbReference>
<evidence type="ECO:0000256" key="6">
    <source>
        <dbReference type="ARBA" id="ARBA00022970"/>
    </source>
</evidence>
<evidence type="ECO:0000256" key="9">
    <source>
        <dbReference type="RuleBase" id="RU363032"/>
    </source>
</evidence>
<feature type="domain" description="ABC transmembrane type-1" evidence="10">
    <location>
        <begin position="58"/>
        <end position="294"/>
    </location>
</feature>
<accession>A0ABU9B6Y1</accession>
<dbReference type="NCBIfam" id="TIGR01726">
    <property type="entry name" value="HEQRo_perm_3TM"/>
    <property type="match status" value="1"/>
</dbReference>
<evidence type="ECO:0000256" key="1">
    <source>
        <dbReference type="ARBA" id="ARBA00004429"/>
    </source>
</evidence>
<dbReference type="Gene3D" id="1.10.3720.10">
    <property type="entry name" value="MetI-like"/>
    <property type="match status" value="1"/>
</dbReference>
<feature type="transmembrane region" description="Helical" evidence="9">
    <location>
        <begin position="275"/>
        <end position="297"/>
    </location>
</feature>
<evidence type="ECO:0000256" key="8">
    <source>
        <dbReference type="ARBA" id="ARBA00023136"/>
    </source>
</evidence>
<dbReference type="PANTHER" id="PTHR30614">
    <property type="entry name" value="MEMBRANE COMPONENT OF AMINO ACID ABC TRANSPORTER"/>
    <property type="match status" value="1"/>
</dbReference>
<dbReference type="PROSITE" id="PS50928">
    <property type="entry name" value="ABC_TM1"/>
    <property type="match status" value="1"/>
</dbReference>
<keyword evidence="12" id="KW-1185">Reference proteome</keyword>
<keyword evidence="8 9" id="KW-0472">Membrane</keyword>
<organism evidence="11 12">
    <name type="scientific">Pseudaquabacterium rugosum</name>
    <dbReference type="NCBI Taxonomy" id="2984194"/>
    <lineage>
        <taxon>Bacteria</taxon>
        <taxon>Pseudomonadati</taxon>
        <taxon>Pseudomonadota</taxon>
        <taxon>Betaproteobacteria</taxon>
        <taxon>Burkholderiales</taxon>
        <taxon>Sphaerotilaceae</taxon>
        <taxon>Pseudaquabacterium</taxon>
    </lineage>
</organism>
<dbReference type="InterPro" id="IPR010065">
    <property type="entry name" value="AA_ABC_transptr_permease_3TM"/>
</dbReference>
<name>A0ABU9B6Y1_9BURK</name>
<proteinExistence type="inferred from homology"/>
<gene>
    <name evidence="11" type="ORF">AACH11_06695</name>
</gene>
<dbReference type="InterPro" id="IPR043429">
    <property type="entry name" value="ArtM/GltK/GlnP/TcyL/YhdX-like"/>
</dbReference>
<evidence type="ECO:0000313" key="12">
    <source>
        <dbReference type="Proteomes" id="UP001368500"/>
    </source>
</evidence>
<evidence type="ECO:0000256" key="5">
    <source>
        <dbReference type="ARBA" id="ARBA00022692"/>
    </source>
</evidence>
<keyword evidence="5 9" id="KW-0812">Transmembrane</keyword>
<evidence type="ECO:0000256" key="2">
    <source>
        <dbReference type="ARBA" id="ARBA00010072"/>
    </source>
</evidence>
<sequence length="306" mass="32415">MVAGALAWLALQTLDNMRARGIRSGFDFLGDAAGFDIGETPIPYDALDSYARAFAVGIANTLRVALPGIVLCTLIGTLVGIGRRSPNALLRGLCGAWVEVLRNVPVLLQLLIGYLLLTEWLPDPDAPLSAFGHVFLSKGGLALPAPLWESGRLVWDLPRPGPFAVEGGMSLTPEYLALLAGLVAYTSAFVAEIVRGGIAAVPRGQTEAALALGLGRGLLLRRVVLPQALRVIIPPLGNQYLNLTKNSSLAVAIGYPDVVSIANTSINQTGRAVECIALIMAVYLCTSLGTAALMQVWNRRAAIRER</sequence>
<evidence type="ECO:0000259" key="10">
    <source>
        <dbReference type="PROSITE" id="PS50928"/>
    </source>
</evidence>
<keyword evidence="4" id="KW-1003">Cell membrane</keyword>
<comment type="subcellular location">
    <subcellularLocation>
        <location evidence="1">Cell inner membrane</location>
        <topology evidence="1">Multi-pass membrane protein</topology>
    </subcellularLocation>
    <subcellularLocation>
        <location evidence="9">Cell membrane</location>
        <topology evidence="9">Multi-pass membrane protein</topology>
    </subcellularLocation>
</comment>
<evidence type="ECO:0000256" key="7">
    <source>
        <dbReference type="ARBA" id="ARBA00022989"/>
    </source>
</evidence>
<evidence type="ECO:0000256" key="3">
    <source>
        <dbReference type="ARBA" id="ARBA00022448"/>
    </source>
</evidence>
<dbReference type="PANTHER" id="PTHR30614:SF37">
    <property type="entry name" value="AMINO-ACID ABC TRANSPORTER PERMEASE PROTEIN YHDX-RELATED"/>
    <property type="match status" value="1"/>
</dbReference>
<dbReference type="InterPro" id="IPR035906">
    <property type="entry name" value="MetI-like_sf"/>
</dbReference>
<evidence type="ECO:0000313" key="11">
    <source>
        <dbReference type="EMBL" id="MEK8025644.1"/>
    </source>
</evidence>
<dbReference type="SUPFAM" id="SSF161098">
    <property type="entry name" value="MetI-like"/>
    <property type="match status" value="1"/>
</dbReference>
<reference evidence="11 12" key="1">
    <citation type="submission" date="2024-04" db="EMBL/GenBank/DDBJ databases">
        <title>Novel species of the genus Ideonella isolated from streams.</title>
        <authorList>
            <person name="Lu H."/>
        </authorList>
    </citation>
    <scope>NUCLEOTIDE SEQUENCE [LARGE SCALE GENOMIC DNA]</scope>
    <source>
        <strain evidence="11 12">BYS139W</strain>
    </source>
</reference>
<dbReference type="EMBL" id="JBBUTF010000005">
    <property type="protein sequence ID" value="MEK8025644.1"/>
    <property type="molecule type" value="Genomic_DNA"/>
</dbReference>
<dbReference type="Proteomes" id="UP001368500">
    <property type="component" value="Unassembled WGS sequence"/>
</dbReference>
<comment type="similarity">
    <text evidence="2">Belongs to the binding-protein-dependent transport system permease family. HisMQ subfamily.</text>
</comment>
<keyword evidence="3 9" id="KW-0813">Transport</keyword>
<keyword evidence="6" id="KW-0029">Amino-acid transport</keyword>
<comment type="caution">
    <text evidence="9">Lacks conserved residue(s) required for the propagation of feature annotation.</text>
</comment>
<comment type="caution">
    <text evidence="11">The sequence shown here is derived from an EMBL/GenBank/DDBJ whole genome shotgun (WGS) entry which is preliminary data.</text>
</comment>
<dbReference type="CDD" id="cd06261">
    <property type="entry name" value="TM_PBP2"/>
    <property type="match status" value="1"/>
</dbReference>
<evidence type="ECO:0000256" key="4">
    <source>
        <dbReference type="ARBA" id="ARBA00022475"/>
    </source>
</evidence>